<dbReference type="Pfam" id="PF11367">
    <property type="entry name" value="Tail_completion_gp17"/>
    <property type="match status" value="1"/>
</dbReference>
<evidence type="ECO:0008006" key="3">
    <source>
        <dbReference type="Google" id="ProtNLM"/>
    </source>
</evidence>
<dbReference type="InterPro" id="IPR053745">
    <property type="entry name" value="Viral_Tail_Comp_sf"/>
</dbReference>
<sequence>MADGYALELQKALVAALKSSADVSALVAGRIYDHPPDGASLPYIRIGGIVPRPVRAQASRAAILTYSMEVHSRSGGSGRVEATKIGHAVTEALNEREDALASADLAVVQNHWITTTVERNNDGETYSAIVAFEALISG</sequence>
<dbReference type="Proteomes" id="UP000649829">
    <property type="component" value="Unassembled WGS sequence"/>
</dbReference>
<reference evidence="1" key="2">
    <citation type="submission" date="2020-09" db="EMBL/GenBank/DDBJ databases">
        <authorList>
            <person name="Sun Q."/>
            <person name="Zhou Y."/>
        </authorList>
    </citation>
    <scope>NUCLEOTIDE SEQUENCE</scope>
    <source>
        <strain evidence="1">CGMCC 1.6293</strain>
    </source>
</reference>
<dbReference type="Gene3D" id="3.30.2000.30">
    <property type="match status" value="1"/>
</dbReference>
<dbReference type="InterPro" id="IPR021508">
    <property type="entry name" value="Gp17-like"/>
</dbReference>
<keyword evidence="2" id="KW-1185">Reference proteome</keyword>
<comment type="caution">
    <text evidence="1">The sequence shown here is derived from an EMBL/GenBank/DDBJ whole genome shotgun (WGS) entry which is preliminary data.</text>
</comment>
<proteinExistence type="predicted"/>
<accession>A0A917WBI8</accession>
<protein>
    <recommendedName>
        <fullName evidence="3">DUF3168 domain-containing protein</fullName>
    </recommendedName>
</protein>
<dbReference type="EMBL" id="BMLF01000001">
    <property type="protein sequence ID" value="GGL91643.1"/>
    <property type="molecule type" value="Genomic_DNA"/>
</dbReference>
<evidence type="ECO:0000313" key="1">
    <source>
        <dbReference type="EMBL" id="GGL91643.1"/>
    </source>
</evidence>
<dbReference type="RefSeq" id="WP_028286084.1">
    <property type="nucleotide sequence ID" value="NZ_BMLF01000001.1"/>
</dbReference>
<reference evidence="1" key="1">
    <citation type="journal article" date="2014" name="Int. J. Syst. Evol. Microbiol.">
        <title>Complete genome sequence of Corynebacterium casei LMG S-19264T (=DSM 44701T), isolated from a smear-ripened cheese.</title>
        <authorList>
            <consortium name="US DOE Joint Genome Institute (JGI-PGF)"/>
            <person name="Walter F."/>
            <person name="Albersmeier A."/>
            <person name="Kalinowski J."/>
            <person name="Ruckert C."/>
        </authorList>
    </citation>
    <scope>NUCLEOTIDE SEQUENCE</scope>
    <source>
        <strain evidence="1">CGMCC 1.6293</strain>
    </source>
</reference>
<dbReference type="AlphaFoldDB" id="A0A917WBI8"/>
<gene>
    <name evidence="1" type="ORF">GCM10011534_12250</name>
</gene>
<organism evidence="1 2">
    <name type="scientific">Pseudooceanicola nanhaiensis</name>
    <dbReference type="NCBI Taxonomy" id="375761"/>
    <lineage>
        <taxon>Bacteria</taxon>
        <taxon>Pseudomonadati</taxon>
        <taxon>Pseudomonadota</taxon>
        <taxon>Alphaproteobacteria</taxon>
        <taxon>Rhodobacterales</taxon>
        <taxon>Paracoccaceae</taxon>
        <taxon>Pseudooceanicola</taxon>
    </lineage>
</organism>
<name>A0A917WBI8_9RHOB</name>
<evidence type="ECO:0000313" key="2">
    <source>
        <dbReference type="Proteomes" id="UP000649829"/>
    </source>
</evidence>